<dbReference type="GO" id="GO:0051276">
    <property type="term" value="P:chromosome organization"/>
    <property type="evidence" value="ECO:0007669"/>
    <property type="project" value="InterPro"/>
</dbReference>
<accession>A0A0F9AZ63</accession>
<evidence type="ECO:0008006" key="2">
    <source>
        <dbReference type="Google" id="ProtNLM"/>
    </source>
</evidence>
<evidence type="ECO:0000313" key="1">
    <source>
        <dbReference type="EMBL" id="KKL06792.1"/>
    </source>
</evidence>
<dbReference type="InterPro" id="IPR005335">
    <property type="entry name" value="Terminase_ssu"/>
</dbReference>
<gene>
    <name evidence="1" type="ORF">LCGC14_2592460</name>
</gene>
<protein>
    <recommendedName>
        <fullName evidence="2">Terminase small subunit</fullName>
    </recommendedName>
</protein>
<organism evidence="1">
    <name type="scientific">marine sediment metagenome</name>
    <dbReference type="NCBI Taxonomy" id="412755"/>
    <lineage>
        <taxon>unclassified sequences</taxon>
        <taxon>metagenomes</taxon>
        <taxon>ecological metagenomes</taxon>
    </lineage>
</organism>
<name>A0A0F9AZ63_9ZZZZ</name>
<dbReference type="Pfam" id="PF03592">
    <property type="entry name" value="Terminase_2"/>
    <property type="match status" value="1"/>
</dbReference>
<dbReference type="AlphaFoldDB" id="A0A0F9AZ63"/>
<reference evidence="1" key="1">
    <citation type="journal article" date="2015" name="Nature">
        <title>Complex archaea that bridge the gap between prokaryotes and eukaryotes.</title>
        <authorList>
            <person name="Spang A."/>
            <person name="Saw J.H."/>
            <person name="Jorgensen S.L."/>
            <person name="Zaremba-Niedzwiedzka K."/>
            <person name="Martijn J."/>
            <person name="Lind A.E."/>
            <person name="van Eijk R."/>
            <person name="Schleper C."/>
            <person name="Guy L."/>
            <person name="Ettema T.J."/>
        </authorList>
    </citation>
    <scope>NUCLEOTIDE SEQUENCE</scope>
</reference>
<sequence>MIAYEPLVNARWELFAQGLAAGVSKAQAYIDAGYTGGPSCATKLSKKAQVQARVTQILEMAADEVGVTVQCWLEEVQRVAFSDMREFVEWGPAGVALRPSVELDSDAARCVAEVTEKPGMSGSALKFRLHDKMKALDMLGRHLGTFKADNNQQPTMGAVIVQYPINGRD</sequence>
<comment type="caution">
    <text evidence="1">The sequence shown here is derived from an EMBL/GenBank/DDBJ whole genome shotgun (WGS) entry which is preliminary data.</text>
</comment>
<dbReference type="EMBL" id="LAZR01043555">
    <property type="protein sequence ID" value="KKL06792.1"/>
    <property type="molecule type" value="Genomic_DNA"/>
</dbReference>
<proteinExistence type="predicted"/>